<dbReference type="NCBIfam" id="TIGR02281">
    <property type="entry name" value="clan_AA_DTGA"/>
    <property type="match status" value="1"/>
</dbReference>
<keyword evidence="4" id="KW-1185">Reference proteome</keyword>
<name>A0ABT5WQ41_9SPHN</name>
<feature type="domain" description="Peptidase A2" evidence="2">
    <location>
        <begin position="88"/>
        <end position="167"/>
    </location>
</feature>
<dbReference type="Gene3D" id="2.40.70.10">
    <property type="entry name" value="Acid Proteases"/>
    <property type="match status" value="1"/>
</dbReference>
<accession>A0ABT5WQ41</accession>
<dbReference type="GO" id="GO:0008233">
    <property type="term" value="F:peptidase activity"/>
    <property type="evidence" value="ECO:0007669"/>
    <property type="project" value="UniProtKB-KW"/>
</dbReference>
<dbReference type="InterPro" id="IPR034122">
    <property type="entry name" value="Retropepsin-like_bacterial"/>
</dbReference>
<evidence type="ECO:0000313" key="3">
    <source>
        <dbReference type="EMBL" id="MDE8651073.1"/>
    </source>
</evidence>
<dbReference type="Proteomes" id="UP001216253">
    <property type="component" value="Unassembled WGS sequence"/>
</dbReference>
<reference evidence="3 4" key="1">
    <citation type="submission" date="2023-03" db="EMBL/GenBank/DDBJ databases">
        <title>NovoSphingobium album sp. nov. isolated from polycyclic aromatic hydrocarbons- and heavy-metal polluted soil.</title>
        <authorList>
            <person name="Liu Z."/>
            <person name="Wang K."/>
        </authorList>
    </citation>
    <scope>NUCLEOTIDE SEQUENCE [LARGE SCALE GENOMIC DNA]</scope>
    <source>
        <strain evidence="3 4">H3SJ31-1</strain>
    </source>
</reference>
<evidence type="ECO:0000256" key="1">
    <source>
        <dbReference type="ARBA" id="ARBA00022801"/>
    </source>
</evidence>
<dbReference type="EMBL" id="JARESE010000013">
    <property type="protein sequence ID" value="MDE8651073.1"/>
    <property type="molecule type" value="Genomic_DNA"/>
</dbReference>
<proteinExistence type="predicted"/>
<dbReference type="InterPro" id="IPR011969">
    <property type="entry name" value="Clan_AA_Asp_peptidase_C"/>
</dbReference>
<protein>
    <submittedName>
        <fullName evidence="3">TIGR02281 family clan AA aspartic protease</fullName>
        <ecNumber evidence="3">3.4.23.-</ecNumber>
    </submittedName>
</protein>
<gene>
    <name evidence="3" type="ORF">PYV00_04980</name>
</gene>
<evidence type="ECO:0000313" key="4">
    <source>
        <dbReference type="Proteomes" id="UP001216253"/>
    </source>
</evidence>
<organism evidence="3 4">
    <name type="scientific">Novosphingobium album</name>
    <name type="common">ex Liu et al. 2023</name>
    <dbReference type="NCBI Taxonomy" id="3031130"/>
    <lineage>
        <taxon>Bacteria</taxon>
        <taxon>Pseudomonadati</taxon>
        <taxon>Pseudomonadota</taxon>
        <taxon>Alphaproteobacteria</taxon>
        <taxon>Sphingomonadales</taxon>
        <taxon>Sphingomonadaceae</taxon>
        <taxon>Novosphingobium</taxon>
    </lineage>
</organism>
<dbReference type="EC" id="3.4.23.-" evidence="3"/>
<dbReference type="CDD" id="cd05483">
    <property type="entry name" value="retropepsin_like_bacteria"/>
    <property type="match status" value="1"/>
</dbReference>
<comment type="caution">
    <text evidence="3">The sequence shown here is derived from an EMBL/GenBank/DDBJ whole genome shotgun (WGS) entry which is preliminary data.</text>
</comment>
<dbReference type="PROSITE" id="PS50175">
    <property type="entry name" value="ASP_PROT_RETROV"/>
    <property type="match status" value="1"/>
</dbReference>
<sequence length="186" mass="19431">MRKGSVLLLLGCGLLLGWMTPDLARPGGSPTLTGTFPEKSTAPAALASPAAATTRASRREAWLTGETVLDRQPDGHFYAEVSVESHPARFLVDTGASIVALTAEDAQDMGLEWNDSDLVRIGQGASGPVYGVPVVLDRVELGGFEARQVQAAIVPDGLGVSLLGQSFLSQLRGVEIDGDRMMLGGS</sequence>
<dbReference type="RefSeq" id="WP_275227171.1">
    <property type="nucleotide sequence ID" value="NZ_JARESE010000013.1"/>
</dbReference>
<dbReference type="InterPro" id="IPR001995">
    <property type="entry name" value="Peptidase_A2_cat"/>
</dbReference>
<keyword evidence="1 3" id="KW-0378">Hydrolase</keyword>
<dbReference type="SUPFAM" id="SSF50630">
    <property type="entry name" value="Acid proteases"/>
    <property type="match status" value="1"/>
</dbReference>
<dbReference type="InterPro" id="IPR001969">
    <property type="entry name" value="Aspartic_peptidase_AS"/>
</dbReference>
<dbReference type="GO" id="GO:0006508">
    <property type="term" value="P:proteolysis"/>
    <property type="evidence" value="ECO:0007669"/>
    <property type="project" value="UniProtKB-KW"/>
</dbReference>
<dbReference type="InterPro" id="IPR021109">
    <property type="entry name" value="Peptidase_aspartic_dom_sf"/>
</dbReference>
<evidence type="ECO:0000259" key="2">
    <source>
        <dbReference type="PROSITE" id="PS50175"/>
    </source>
</evidence>
<dbReference type="PROSITE" id="PS00141">
    <property type="entry name" value="ASP_PROTEASE"/>
    <property type="match status" value="1"/>
</dbReference>
<dbReference type="Pfam" id="PF13975">
    <property type="entry name" value="gag-asp_proteas"/>
    <property type="match status" value="1"/>
</dbReference>
<keyword evidence="3" id="KW-0645">Protease</keyword>